<reference evidence="2" key="1">
    <citation type="journal article" date="2017" name="Parasit. Vectors">
        <title>Sialotranscriptomics of Rhipicephalus zambeziensis reveals intricate expression profiles of secretory proteins and suggests tight temporal transcriptional regulation during blood-feeding.</title>
        <authorList>
            <person name="de Castro M.H."/>
            <person name="de Klerk D."/>
            <person name="Pienaar R."/>
            <person name="Rees D.J.G."/>
            <person name="Mans B.J."/>
        </authorList>
    </citation>
    <scope>NUCLEOTIDE SEQUENCE</scope>
    <source>
        <tissue evidence="2">Salivary glands</tissue>
    </source>
</reference>
<sequence length="187" mass="21579">MLLFILPCLVDLASAGGSQPEPPYGFGNATWEDLLSALGTKDEIWLTKSGYSWNLLKCMYWLKDGISDNEYTFRFRYRIDKQRKEIPEVATLQKGSKGPIMKIRYRSERESQATAFTLTYWSNDEKCFILTKNDGSCEQHVWKPHIGKTKFCDKAFDVCAKYRYHVYSDTCINPKSLCIGLKSDCIH</sequence>
<name>A0A224YCG7_9ACAR</name>
<dbReference type="AlphaFoldDB" id="A0A224YCG7"/>
<feature type="signal peptide" evidence="1">
    <location>
        <begin position="1"/>
        <end position="15"/>
    </location>
</feature>
<protein>
    <submittedName>
        <fullName evidence="2">Lipocalin</fullName>
    </submittedName>
</protein>
<feature type="chain" id="PRO_5013347681" evidence="1">
    <location>
        <begin position="16"/>
        <end position="187"/>
    </location>
</feature>
<evidence type="ECO:0000313" key="2">
    <source>
        <dbReference type="EMBL" id="MAA15398.1"/>
    </source>
</evidence>
<proteinExistence type="predicted"/>
<evidence type="ECO:0000256" key="1">
    <source>
        <dbReference type="SAM" id="SignalP"/>
    </source>
</evidence>
<accession>A0A224YCG7</accession>
<keyword evidence="1" id="KW-0732">Signal</keyword>
<dbReference type="Gene3D" id="2.40.128.20">
    <property type="match status" value="1"/>
</dbReference>
<organism evidence="2">
    <name type="scientific">Rhipicephalus zambeziensis</name>
    <dbReference type="NCBI Taxonomy" id="60191"/>
    <lineage>
        <taxon>Eukaryota</taxon>
        <taxon>Metazoa</taxon>
        <taxon>Ecdysozoa</taxon>
        <taxon>Arthropoda</taxon>
        <taxon>Chelicerata</taxon>
        <taxon>Arachnida</taxon>
        <taxon>Acari</taxon>
        <taxon>Parasitiformes</taxon>
        <taxon>Ixodida</taxon>
        <taxon>Ixodoidea</taxon>
        <taxon>Ixodidae</taxon>
        <taxon>Rhipicephalinae</taxon>
        <taxon>Rhipicephalus</taxon>
        <taxon>Rhipicephalus</taxon>
    </lineage>
</organism>
<dbReference type="InterPro" id="IPR012674">
    <property type="entry name" value="Calycin"/>
</dbReference>
<dbReference type="EMBL" id="GFPF01004252">
    <property type="protein sequence ID" value="MAA15398.1"/>
    <property type="molecule type" value="Transcribed_RNA"/>
</dbReference>
<dbReference type="SUPFAM" id="SSF50814">
    <property type="entry name" value="Lipocalins"/>
    <property type="match status" value="1"/>
</dbReference>